<dbReference type="Gene3D" id="3.30.70.1440">
    <property type="entry name" value="Multidrug efflux transporter AcrB pore domain"/>
    <property type="match status" value="1"/>
</dbReference>
<feature type="transmembrane region" description="Helical" evidence="9">
    <location>
        <begin position="540"/>
        <end position="556"/>
    </location>
</feature>
<comment type="similarity">
    <text evidence="2 9">Belongs to the resistance-nodulation-cell division (RND) (TC 2.A.6) family.</text>
</comment>
<dbReference type="SUPFAM" id="SSF82866">
    <property type="entry name" value="Multidrug efflux transporter AcrB transmembrane domain"/>
    <property type="match status" value="2"/>
</dbReference>
<dbReference type="InterPro" id="IPR027463">
    <property type="entry name" value="AcrB_DN_DC_subdom"/>
</dbReference>
<dbReference type="NCBIfam" id="TIGR00915">
    <property type="entry name" value="2A0602"/>
    <property type="match status" value="1"/>
</dbReference>
<evidence type="ECO:0000313" key="11">
    <source>
        <dbReference type="Proteomes" id="UP001561463"/>
    </source>
</evidence>
<accession>A0ABV4A6Q2</accession>
<feature type="transmembrane region" description="Helical" evidence="9">
    <location>
        <begin position="12"/>
        <end position="32"/>
    </location>
</feature>
<keyword evidence="5 9" id="KW-0997">Cell inner membrane</keyword>
<feature type="transmembrane region" description="Helical" evidence="9">
    <location>
        <begin position="898"/>
        <end position="918"/>
    </location>
</feature>
<dbReference type="PRINTS" id="PR00702">
    <property type="entry name" value="ACRIFLAVINRP"/>
</dbReference>
<comment type="subcellular location">
    <subcellularLocation>
        <location evidence="1 9">Cell inner membrane</location>
        <topology evidence="1 9">Multi-pass membrane protein</topology>
    </subcellularLocation>
</comment>
<evidence type="ECO:0000256" key="8">
    <source>
        <dbReference type="ARBA" id="ARBA00023136"/>
    </source>
</evidence>
<evidence type="ECO:0000256" key="7">
    <source>
        <dbReference type="ARBA" id="ARBA00022989"/>
    </source>
</evidence>
<proteinExistence type="inferred from homology"/>
<dbReference type="NCBIfam" id="NF011706">
    <property type="entry name" value="PRK15127.1"/>
    <property type="match status" value="1"/>
</dbReference>
<evidence type="ECO:0000256" key="5">
    <source>
        <dbReference type="ARBA" id="ARBA00022519"/>
    </source>
</evidence>
<feature type="transmembrane region" description="Helical" evidence="9">
    <location>
        <begin position="366"/>
        <end position="390"/>
    </location>
</feature>
<evidence type="ECO:0000256" key="6">
    <source>
        <dbReference type="ARBA" id="ARBA00022692"/>
    </source>
</evidence>
<dbReference type="InterPro" id="IPR001036">
    <property type="entry name" value="Acrflvin-R"/>
</dbReference>
<keyword evidence="7 9" id="KW-1133">Transmembrane helix</keyword>
<dbReference type="Gene3D" id="1.20.1640.10">
    <property type="entry name" value="Multidrug efflux transporter AcrB transmembrane domain"/>
    <property type="match status" value="2"/>
</dbReference>
<evidence type="ECO:0000313" key="10">
    <source>
        <dbReference type="EMBL" id="MEX9251908.1"/>
    </source>
</evidence>
<evidence type="ECO:0000256" key="2">
    <source>
        <dbReference type="ARBA" id="ARBA00010942"/>
    </source>
</evidence>
<feature type="transmembrane region" description="Helical" evidence="9">
    <location>
        <begin position="437"/>
        <end position="458"/>
    </location>
</feature>
<comment type="caution">
    <text evidence="10">The sequence shown here is derived from an EMBL/GenBank/DDBJ whole genome shotgun (WGS) entry which is preliminary data.</text>
</comment>
<feature type="transmembrane region" description="Helical" evidence="9">
    <location>
        <begin position="340"/>
        <end position="359"/>
    </location>
</feature>
<dbReference type="PANTHER" id="PTHR32063">
    <property type="match status" value="1"/>
</dbReference>
<dbReference type="Gene3D" id="3.30.70.1320">
    <property type="entry name" value="Multidrug efflux transporter AcrB pore domain like"/>
    <property type="match status" value="1"/>
</dbReference>
<keyword evidence="4" id="KW-1003">Cell membrane</keyword>
<dbReference type="Gene3D" id="3.30.2090.10">
    <property type="entry name" value="Multidrug efflux transporter AcrB TolC docking domain, DN and DC subdomains"/>
    <property type="match status" value="2"/>
</dbReference>
<evidence type="ECO:0000256" key="4">
    <source>
        <dbReference type="ARBA" id="ARBA00022475"/>
    </source>
</evidence>
<evidence type="ECO:0000256" key="3">
    <source>
        <dbReference type="ARBA" id="ARBA00022448"/>
    </source>
</evidence>
<name>A0ABV4A6Q2_9ENTR</name>
<dbReference type="EMBL" id="JBFZPZ010000003">
    <property type="protein sequence ID" value="MEX9251908.1"/>
    <property type="molecule type" value="Genomic_DNA"/>
</dbReference>
<organism evidence="10 11">
    <name type="scientific">Pseudenterobacter timonensis</name>
    <dbReference type="NCBI Taxonomy" id="1755099"/>
    <lineage>
        <taxon>Bacteria</taxon>
        <taxon>Pseudomonadati</taxon>
        <taxon>Pseudomonadota</taxon>
        <taxon>Gammaproteobacteria</taxon>
        <taxon>Enterobacterales</taxon>
        <taxon>Enterobacteriaceae</taxon>
        <taxon>Pseudenterobacter</taxon>
    </lineage>
</organism>
<evidence type="ECO:0000256" key="9">
    <source>
        <dbReference type="RuleBase" id="RU364070"/>
    </source>
</evidence>
<feature type="transmembrane region" description="Helical" evidence="9">
    <location>
        <begin position="874"/>
        <end position="891"/>
    </location>
</feature>
<gene>
    <name evidence="10" type="primary">acrB</name>
    <name evidence="10" type="ORF">AB7Z85_05190</name>
</gene>
<keyword evidence="3 9" id="KW-0813">Transport</keyword>
<dbReference type="Gene3D" id="3.30.70.1430">
    <property type="entry name" value="Multidrug efflux transporter AcrB pore domain"/>
    <property type="match status" value="2"/>
</dbReference>
<feature type="transmembrane region" description="Helical" evidence="9">
    <location>
        <begin position="974"/>
        <end position="994"/>
    </location>
</feature>
<dbReference type="RefSeq" id="WP_369497036.1">
    <property type="nucleotide sequence ID" value="NZ_JBFZPZ010000003.1"/>
</dbReference>
<keyword evidence="8 9" id="KW-0472">Membrane</keyword>
<feature type="transmembrane region" description="Helical" evidence="9">
    <location>
        <begin position="1006"/>
        <end position="1028"/>
    </location>
</feature>
<dbReference type="SUPFAM" id="SSF82693">
    <property type="entry name" value="Multidrug efflux transporter AcrB pore domain, PN1, PN2, PC1 and PC2 subdomains"/>
    <property type="match status" value="3"/>
</dbReference>
<dbReference type="Proteomes" id="UP001561463">
    <property type="component" value="Unassembled WGS sequence"/>
</dbReference>
<protein>
    <recommendedName>
        <fullName evidence="9">Efflux pump membrane transporter</fullName>
    </recommendedName>
</protein>
<dbReference type="Pfam" id="PF00873">
    <property type="entry name" value="ACR_tran"/>
    <property type="match status" value="1"/>
</dbReference>
<keyword evidence="6 9" id="KW-0812">Transmembrane</keyword>
<feature type="transmembrane region" description="Helical" evidence="9">
    <location>
        <begin position="470"/>
        <end position="493"/>
    </location>
</feature>
<dbReference type="NCBIfam" id="NF000282">
    <property type="entry name" value="RND_permease_1"/>
    <property type="match status" value="1"/>
</dbReference>
<feature type="transmembrane region" description="Helical" evidence="9">
    <location>
        <begin position="924"/>
        <end position="945"/>
    </location>
</feature>
<comment type="caution">
    <text evidence="9">Lacks conserved residue(s) required for the propagation of feature annotation.</text>
</comment>
<reference evidence="10 11" key="1">
    <citation type="submission" date="2024-03" db="EMBL/GenBank/DDBJ databases">
        <title>Role of Flies in the Dissemination of Carbapenem-Resistant Enterobacteriaceae (CRE): An Epidemiological and Genomic Study in China.</title>
        <authorList>
            <person name="Chen K."/>
            <person name="Zhang R."/>
            <person name="Chen S."/>
        </authorList>
    </citation>
    <scope>NUCLEOTIDE SEQUENCE [LARGE SCALE GENOMIC DNA]</scope>
    <source>
        <strain evidence="11">fly-313</strain>
    </source>
</reference>
<sequence>MPNFFIDRPIFAWVIAIIIMLAGGLAILKLPVAQYPTIAPPAVTISATYPGADAKTVQDTVTQVIEQNMNGIDNLMYMSSNSDSTGTVQITLTFESGTDADIAQVQVQNKLQLAMPLLPQEVQQQGVSVEKSSSSFLMVVGVINTDGTMTQEDISDYVGANMKDVISRTSGVGDVQLFGSQYAMRIWMDPNKLNNFQLTPVDVINAIKAQNAQVAAGQLGGTPPVKGQQLNASIIAQTRLTSTDEFGKILLKVNPDGSQVRLRDVAKIELGGENYDVIAKFNGQPASGLGIKLATGANALDTATAIRAELQKMEPFFPSGLKIVYPYDTTPFVKISIHEVVKTLVEAIILVFLVMYLFLQNFRATLIPTIAVPVVLLGTFAILAAFGFSINTLTMFGMVLAIGLLVDDAIVVVENVERVMSEEGLPPKEATRKSMGQIQGALVGIAMVLSAVFIPMAFFGGSTGAIYRQFSITIVSAMALSVLVALILTPALCATMLKPIQKGGHGEHKGFFGWFNRMFDKSTHHYTDSVGNILRSTGRYLLLYIIIVVGMAYLFVRLPSSFLPDEDQGVFLTMAQLPAGASQERTQKVLDEVTNYYLTKEKANVESVFAVNGFGFAGRGQNTGIAFVSLKDWADRPGDENKVEAITGRAMGTFSQIKDAMVFAFNLPAIVELGTATGFDFQLIDQGGLGHEKLTQARNQLFGEVAKHPDLLTGVRPNGLEDTPQFKIDIDQEKAQALGVSISDINTTLGAAWGGSYVNDFIDRGRVKKVYVMSEAPYRMLPGDINNWYVRGSDGQMVPFSAFSTSRWEYGSPRLERYNGLPSMEILGQAAPGRSTGEAMDMMEQLASKLPAGIGYDWTGMSYQERLSGNQAPALYAISLIVVFLCLAALYESWSIPFSVMLVVPLGVIGALLAATFRGLTNDVYFQVGLLTTIGLSAKNAILIVEFAKDLMEKEGKGLIEATLEAVRMRLRPILMTSLAFILGVLPLVISTGAGSGAQNAVGTGVMGGMVTATILAIFFVPVFFVVVRRRFSRKNEDVEHTHPVEHH</sequence>
<dbReference type="PANTHER" id="PTHR32063:SF13">
    <property type="entry name" value="MULTIDRUG EFFLUX PUMP SUBUNIT ACRB-RELATED"/>
    <property type="match status" value="1"/>
</dbReference>
<evidence type="ECO:0000256" key="1">
    <source>
        <dbReference type="ARBA" id="ARBA00004429"/>
    </source>
</evidence>
<dbReference type="InterPro" id="IPR004764">
    <property type="entry name" value="MdtF-like"/>
</dbReference>
<dbReference type="SUPFAM" id="SSF82714">
    <property type="entry name" value="Multidrug efflux transporter AcrB TolC docking domain, DN and DC subdomains"/>
    <property type="match status" value="2"/>
</dbReference>
<keyword evidence="11" id="KW-1185">Reference proteome</keyword>